<protein>
    <recommendedName>
        <fullName evidence="1">Tryptophan synthase beta chain-like PALP domain-containing protein</fullName>
    </recommendedName>
</protein>
<dbReference type="Pfam" id="PF00291">
    <property type="entry name" value="PALP"/>
    <property type="match status" value="1"/>
</dbReference>
<dbReference type="SUPFAM" id="SSF53686">
    <property type="entry name" value="Tryptophan synthase beta subunit-like PLP-dependent enzymes"/>
    <property type="match status" value="1"/>
</dbReference>
<dbReference type="InterPro" id="IPR050214">
    <property type="entry name" value="Cys_Synth/Cystath_Beta-Synth"/>
</dbReference>
<dbReference type="Gene3D" id="3.40.50.1100">
    <property type="match status" value="2"/>
</dbReference>
<organism evidence="2">
    <name type="scientific">marine metagenome</name>
    <dbReference type="NCBI Taxonomy" id="408172"/>
    <lineage>
        <taxon>unclassified sequences</taxon>
        <taxon>metagenomes</taxon>
        <taxon>ecological metagenomes</taxon>
    </lineage>
</organism>
<feature type="domain" description="Tryptophan synthase beta chain-like PALP" evidence="1">
    <location>
        <begin position="12"/>
        <end position="76"/>
    </location>
</feature>
<sequence length="76" mass="8394">METESITNTSLLDLIGNTPLLDISFLTPNPKISLFAKAEWMNPGGSLKDRPVKRMLFQAIESGELTKEKIIIDSSS</sequence>
<feature type="non-terminal residue" evidence="2">
    <location>
        <position position="76"/>
    </location>
</feature>
<dbReference type="EMBL" id="UINC01198274">
    <property type="protein sequence ID" value="SVE16165.1"/>
    <property type="molecule type" value="Genomic_DNA"/>
</dbReference>
<accession>A0A383B9Q9</accession>
<name>A0A383B9Q9_9ZZZZ</name>
<dbReference type="AlphaFoldDB" id="A0A383B9Q9"/>
<reference evidence="2" key="1">
    <citation type="submission" date="2018-05" db="EMBL/GenBank/DDBJ databases">
        <authorList>
            <person name="Lanie J.A."/>
            <person name="Ng W.-L."/>
            <person name="Kazmierczak K.M."/>
            <person name="Andrzejewski T.M."/>
            <person name="Davidsen T.M."/>
            <person name="Wayne K.J."/>
            <person name="Tettelin H."/>
            <person name="Glass J.I."/>
            <person name="Rusch D."/>
            <person name="Podicherti R."/>
            <person name="Tsui H.-C.T."/>
            <person name="Winkler M.E."/>
        </authorList>
    </citation>
    <scope>NUCLEOTIDE SEQUENCE</scope>
</reference>
<gene>
    <name evidence="2" type="ORF">METZ01_LOCUS469019</name>
</gene>
<dbReference type="InterPro" id="IPR001926">
    <property type="entry name" value="TrpB-like_PALP"/>
</dbReference>
<dbReference type="InterPro" id="IPR036052">
    <property type="entry name" value="TrpB-like_PALP_sf"/>
</dbReference>
<evidence type="ECO:0000313" key="2">
    <source>
        <dbReference type="EMBL" id="SVE16165.1"/>
    </source>
</evidence>
<evidence type="ECO:0000259" key="1">
    <source>
        <dbReference type="Pfam" id="PF00291"/>
    </source>
</evidence>
<proteinExistence type="predicted"/>
<dbReference type="PANTHER" id="PTHR10314">
    <property type="entry name" value="CYSTATHIONINE BETA-SYNTHASE"/>
    <property type="match status" value="1"/>
</dbReference>